<dbReference type="InterPro" id="IPR001712">
    <property type="entry name" value="T3SS_FHIPEP"/>
</dbReference>
<dbReference type="PRINTS" id="PR00949">
    <property type="entry name" value="TYPE3IMAPROT"/>
</dbReference>
<reference evidence="2 3" key="1">
    <citation type="journal article" date="2013" name="Genome Announc.">
        <title>Draft Genome Sequences of Helicobacter pylori Strains Isolated from Regions of Low and High Gastric Cancer Risk in Colombia.</title>
        <authorList>
            <person name="Sheh A."/>
            <person name="Piazuelo M.B."/>
            <person name="Wilson K.T."/>
            <person name="Correa P."/>
            <person name="Fox J.G."/>
        </authorList>
    </citation>
    <scope>NUCLEOTIDE SEQUENCE [LARGE SCALE GENOMIC DNA]</scope>
    <source>
        <strain evidence="2 3">PZ5056</strain>
    </source>
</reference>
<feature type="transmembrane region" description="Helical" evidence="1">
    <location>
        <begin position="81"/>
        <end position="101"/>
    </location>
</feature>
<feature type="non-terminal residue" evidence="2">
    <location>
        <position position="280"/>
    </location>
</feature>
<keyword evidence="1" id="KW-1133">Transmembrane helix</keyword>
<dbReference type="EMBL" id="ASYU01000284">
    <property type="protein sequence ID" value="EQD95024.1"/>
    <property type="molecule type" value="Genomic_DNA"/>
</dbReference>
<dbReference type="Pfam" id="PF00771">
    <property type="entry name" value="FHIPEP"/>
    <property type="match status" value="1"/>
</dbReference>
<dbReference type="AlphaFoldDB" id="T2SU44"/>
<protein>
    <recommendedName>
        <fullName evidence="4">Flagellar biosynthesis protein FlhA</fullName>
    </recommendedName>
</protein>
<feature type="transmembrane region" description="Helical" evidence="1">
    <location>
        <begin position="26"/>
        <end position="44"/>
    </location>
</feature>
<dbReference type="GO" id="GO:0009306">
    <property type="term" value="P:protein secretion"/>
    <property type="evidence" value="ECO:0007669"/>
    <property type="project" value="InterPro"/>
</dbReference>
<feature type="transmembrane region" description="Helical" evidence="1">
    <location>
        <begin position="213"/>
        <end position="234"/>
    </location>
</feature>
<accession>T2SU44</accession>
<feature type="transmembrane region" description="Helical" evidence="1">
    <location>
        <begin position="246"/>
        <end position="272"/>
    </location>
</feature>
<keyword evidence="1" id="KW-0812">Transmembrane</keyword>
<dbReference type="PANTHER" id="PTHR30161">
    <property type="entry name" value="FLAGELLAR EXPORT PROTEIN, MEMBRANE FLHA SUBUNIT-RELATED"/>
    <property type="match status" value="1"/>
</dbReference>
<organism evidence="2 3">
    <name type="scientific">Helicobacter pylori PZ5056</name>
    <dbReference type="NCBI Taxonomy" id="1337393"/>
    <lineage>
        <taxon>Bacteria</taxon>
        <taxon>Pseudomonadati</taxon>
        <taxon>Campylobacterota</taxon>
        <taxon>Epsilonproteobacteria</taxon>
        <taxon>Campylobacterales</taxon>
        <taxon>Helicobacteraceae</taxon>
        <taxon>Helicobacter</taxon>
    </lineage>
</organism>
<dbReference type="InterPro" id="IPR025505">
    <property type="entry name" value="FHIPEP_CS"/>
</dbReference>
<sequence>MANERSKLAFKKTFPVFKRFLQSKDLALVVFVIAILAIIIVPLPPFVLDFLLTISIALSVLIILIGLYIDKPTDFSAFPTLLLIVTLYRLALNVATTRMILTQGYKGPSAVSDIITAFGEFSVSGNYVIGAIIFSILVLVNLLVVTNGSTRVTEVRARFALDAMPGKQMAIDADLNSGLIDDKEAKKRRAALSQEADFYGAMDGASKFVKGDAIASIIITLINIIGGFLVGVFQRDMSLSFSASTFTILTIGDGLVGQIPALIIATATGIVATRTTQNEE</sequence>
<evidence type="ECO:0008006" key="4">
    <source>
        <dbReference type="Google" id="ProtNLM"/>
    </source>
</evidence>
<comment type="caution">
    <text evidence="2">The sequence shown here is derived from an EMBL/GenBank/DDBJ whole genome shotgun (WGS) entry which is preliminary data.</text>
</comment>
<evidence type="ECO:0000313" key="2">
    <source>
        <dbReference type="EMBL" id="EQD95024.1"/>
    </source>
</evidence>
<proteinExistence type="predicted"/>
<dbReference type="GO" id="GO:0044780">
    <property type="term" value="P:bacterial-type flagellum assembly"/>
    <property type="evidence" value="ECO:0007669"/>
    <property type="project" value="TreeGrafter"/>
</dbReference>
<feature type="transmembrane region" description="Helical" evidence="1">
    <location>
        <begin position="127"/>
        <end position="146"/>
    </location>
</feature>
<evidence type="ECO:0000313" key="3">
    <source>
        <dbReference type="Proteomes" id="UP000015834"/>
    </source>
</evidence>
<dbReference type="Proteomes" id="UP000015834">
    <property type="component" value="Unassembled WGS sequence"/>
</dbReference>
<keyword evidence="1" id="KW-0472">Membrane</keyword>
<name>T2SU44_HELPX</name>
<dbReference type="PROSITE" id="PS00994">
    <property type="entry name" value="FHIPEP"/>
    <property type="match status" value="1"/>
</dbReference>
<dbReference type="GO" id="GO:0005886">
    <property type="term" value="C:plasma membrane"/>
    <property type="evidence" value="ECO:0007669"/>
    <property type="project" value="TreeGrafter"/>
</dbReference>
<evidence type="ECO:0000256" key="1">
    <source>
        <dbReference type="SAM" id="Phobius"/>
    </source>
</evidence>
<gene>
    <name evidence="2" type="ORF">L933_00035</name>
</gene>
<dbReference type="PANTHER" id="PTHR30161:SF1">
    <property type="entry name" value="FLAGELLAR BIOSYNTHESIS PROTEIN FLHA-RELATED"/>
    <property type="match status" value="1"/>
</dbReference>
<feature type="transmembrane region" description="Helical" evidence="1">
    <location>
        <begin position="50"/>
        <end position="69"/>
    </location>
</feature>